<dbReference type="InterPro" id="IPR032794">
    <property type="entry name" value="LINES_N"/>
</dbReference>
<dbReference type="Pfam" id="PF14694">
    <property type="entry name" value="LINES_N"/>
    <property type="match status" value="1"/>
</dbReference>
<dbReference type="GeneTree" id="ENSGT00390000001790"/>
<feature type="region of interest" description="Disordered" evidence="1">
    <location>
        <begin position="579"/>
        <end position="605"/>
    </location>
</feature>
<dbReference type="PANTHER" id="PTHR16057">
    <property type="entry name" value="WINS1, 2 PROTEIN"/>
    <property type="match status" value="1"/>
</dbReference>
<evidence type="ECO:0000256" key="1">
    <source>
        <dbReference type="SAM" id="MobiDB-lite"/>
    </source>
</evidence>
<evidence type="ECO:0000313" key="4">
    <source>
        <dbReference type="Ensembl" id="ENSLLEP00000008076.1"/>
    </source>
</evidence>
<dbReference type="AlphaFoldDB" id="A0A8C5M3H3"/>
<dbReference type="PANTHER" id="PTHR16057:SF1">
    <property type="entry name" value="PROTEIN LINES HOMOLOG 1"/>
    <property type="match status" value="1"/>
</dbReference>
<reference evidence="4" key="1">
    <citation type="submission" date="2025-08" db="UniProtKB">
        <authorList>
            <consortium name="Ensembl"/>
        </authorList>
    </citation>
    <scope>IDENTIFICATION</scope>
</reference>
<evidence type="ECO:0000313" key="5">
    <source>
        <dbReference type="Proteomes" id="UP000694569"/>
    </source>
</evidence>
<gene>
    <name evidence="4" type="primary">LINS1</name>
</gene>
<accession>A0A8C5M3H3</accession>
<evidence type="ECO:0000259" key="3">
    <source>
        <dbReference type="Pfam" id="PF14695"/>
    </source>
</evidence>
<feature type="domain" description="Protein Lines C-terminal" evidence="3">
    <location>
        <begin position="643"/>
        <end position="676"/>
    </location>
</feature>
<dbReference type="Ensembl" id="ENSLLET00000008401.1">
    <property type="protein sequence ID" value="ENSLLEP00000008076.1"/>
    <property type="gene ID" value="ENSLLEG00000005125.1"/>
</dbReference>
<feature type="compositionally biased region" description="Polar residues" evidence="1">
    <location>
        <begin position="592"/>
        <end position="605"/>
    </location>
</feature>
<proteinExistence type="predicted"/>
<dbReference type="OrthoDB" id="8251209at2759"/>
<keyword evidence="5" id="KW-1185">Reference proteome</keyword>
<dbReference type="Pfam" id="PF14695">
    <property type="entry name" value="LINES_C"/>
    <property type="match status" value="1"/>
</dbReference>
<feature type="domain" description="Protein Lines N-terminal" evidence="2">
    <location>
        <begin position="163"/>
        <end position="507"/>
    </location>
</feature>
<dbReference type="InterPro" id="IPR029415">
    <property type="entry name" value="Lines_C"/>
</dbReference>
<organism evidence="4 5">
    <name type="scientific">Leptobrachium leishanense</name>
    <name type="common">Leishan spiny toad</name>
    <dbReference type="NCBI Taxonomy" id="445787"/>
    <lineage>
        <taxon>Eukaryota</taxon>
        <taxon>Metazoa</taxon>
        <taxon>Chordata</taxon>
        <taxon>Craniata</taxon>
        <taxon>Vertebrata</taxon>
        <taxon>Euteleostomi</taxon>
        <taxon>Amphibia</taxon>
        <taxon>Batrachia</taxon>
        <taxon>Anura</taxon>
        <taxon>Pelobatoidea</taxon>
        <taxon>Megophryidae</taxon>
        <taxon>Leptobrachium</taxon>
    </lineage>
</organism>
<name>A0A8C5M3H3_9ANUR</name>
<sequence length="683" mass="76421">MEDMFSFLKKLNEIFLHGDLLHDDIQKCASLLVPQILDVHLETPVYRRGGSPWCPRDVALLQLSLIQKLVLKAENSDTELGVKHQYTRLVEVLDQTGVTTTIIKLCDTPDKVLSHLSSKCLSCLVLFELKCQNKVNIYWLSFCLKNLQKYPECHALLQCLMSLISVFKGILKDETFLQAGNLSKLLEPLHPLLITFCTSVFSAAENQPVSPEFVSIVSCLLDLLEHLAALRILFKLPFPLCQQVLSVSLPRALAMLSSSLPYCVKKQVILVLKKCLLRKPGDDFLLSAHISSGMPEPSSEEDMATLAEALLNAVSEGWLFQVPVSEKPSNFGGANDALESNPDLVILGAVSLSVLKALEVKLHTTVINSTLTATLQTLMDHLLDFLKHHLGWRKLAHPCEWVSLTFLEQDDDLLEVAKCLLKMYTQCHSYFSPVPECLEDGLGVWNSPLHHIGCNPHCIFVLLLKNVAFDDSVLLDFLISSETCFLEYFVRYLKLLRKDWSQFFLICSLFDKVNSQIASTSNAVCPVQRSGVENHSRPADIEAALSGANALHSALSHPVDCDYSSSLDALQRLVAYDSSDDSGTESAEKEQSYVTRRTHAASNDLDNQTGRLESMLLDQEYSNAAIIADNVRLMMRTQQKLARCLRELQEAICRLWRKKLFPYNPSALLKLLTQVNDLNEGTC</sequence>
<dbReference type="InterPro" id="IPR024875">
    <property type="entry name" value="Protein_Lines"/>
</dbReference>
<reference evidence="4" key="2">
    <citation type="submission" date="2025-09" db="UniProtKB">
        <authorList>
            <consortium name="Ensembl"/>
        </authorList>
    </citation>
    <scope>IDENTIFICATION</scope>
</reference>
<protein>
    <submittedName>
        <fullName evidence="4">Lines homolog 1</fullName>
    </submittedName>
</protein>
<dbReference type="Proteomes" id="UP000694569">
    <property type="component" value="Unplaced"/>
</dbReference>
<evidence type="ECO:0000259" key="2">
    <source>
        <dbReference type="Pfam" id="PF14694"/>
    </source>
</evidence>